<dbReference type="STRING" id="980251.GCA_001642875_02274"/>
<feature type="chain" id="PRO_5022932637" evidence="1">
    <location>
        <begin position="22"/>
        <end position="182"/>
    </location>
</feature>
<dbReference type="OrthoDB" id="571052at2"/>
<dbReference type="SMART" id="SM00754">
    <property type="entry name" value="CHRD"/>
    <property type="match status" value="1"/>
</dbReference>
<proteinExistence type="predicted"/>
<dbReference type="InterPro" id="IPR013424">
    <property type="entry name" value="Ice-binding_C"/>
</dbReference>
<dbReference type="InterPro" id="IPR010895">
    <property type="entry name" value="CHRD"/>
</dbReference>
<accession>A0A5B9P6Y3</accession>
<protein>
    <submittedName>
        <fullName evidence="3">CHRD domain protein</fullName>
    </submittedName>
</protein>
<feature type="signal peptide" evidence="1">
    <location>
        <begin position="1"/>
        <end position="21"/>
    </location>
</feature>
<dbReference type="Pfam" id="PF07452">
    <property type="entry name" value="CHRD"/>
    <property type="match status" value="1"/>
</dbReference>
<keyword evidence="1" id="KW-0732">Signal</keyword>
<evidence type="ECO:0000256" key="1">
    <source>
        <dbReference type="SAM" id="SignalP"/>
    </source>
</evidence>
<feature type="domain" description="CHRD" evidence="2">
    <location>
        <begin position="27"/>
        <end position="157"/>
    </location>
</feature>
<dbReference type="Proteomes" id="UP000322214">
    <property type="component" value="Chromosome"/>
</dbReference>
<dbReference type="KEGG" id="mff:MFFC18_05410"/>
<organism evidence="3 4">
    <name type="scientific">Mariniblastus fucicola</name>
    <dbReference type="NCBI Taxonomy" id="980251"/>
    <lineage>
        <taxon>Bacteria</taxon>
        <taxon>Pseudomonadati</taxon>
        <taxon>Planctomycetota</taxon>
        <taxon>Planctomycetia</taxon>
        <taxon>Pirellulales</taxon>
        <taxon>Pirellulaceae</taxon>
        <taxon>Mariniblastus</taxon>
    </lineage>
</organism>
<evidence type="ECO:0000259" key="2">
    <source>
        <dbReference type="SMART" id="SM00754"/>
    </source>
</evidence>
<sequence length="182" mass="18318" precursor="true">MKSTVLAFAFALMFMSTQADAQLVNFDLFGQAGSGLQTGNEVGGASGSGFGDAIGLVLDTSTNELTVNVAWGSGNGFGDLTGDATAAHLHGPADINSNGGVLINFSSILDNSATDGGINGVVTLSSVQADILLDGETYINVHTADNAGGELRGNLFAAVPEPSSLAIAGLIGAVGFVRRKRN</sequence>
<reference evidence="3 4" key="1">
    <citation type="submission" date="2019-08" db="EMBL/GenBank/DDBJ databases">
        <title>Deep-cultivation of Planctomycetes and their phenomic and genomic characterization uncovers novel biology.</title>
        <authorList>
            <person name="Wiegand S."/>
            <person name="Jogler M."/>
            <person name="Boedeker C."/>
            <person name="Pinto D."/>
            <person name="Vollmers J."/>
            <person name="Rivas-Marin E."/>
            <person name="Kohn T."/>
            <person name="Peeters S.H."/>
            <person name="Heuer A."/>
            <person name="Rast P."/>
            <person name="Oberbeckmann S."/>
            <person name="Bunk B."/>
            <person name="Jeske O."/>
            <person name="Meyerdierks A."/>
            <person name="Storesund J.E."/>
            <person name="Kallscheuer N."/>
            <person name="Luecker S."/>
            <person name="Lage O.M."/>
            <person name="Pohl T."/>
            <person name="Merkel B.J."/>
            <person name="Hornburger P."/>
            <person name="Mueller R.-W."/>
            <person name="Bruemmer F."/>
            <person name="Labrenz M."/>
            <person name="Spormann A.M."/>
            <person name="Op den Camp H."/>
            <person name="Overmann J."/>
            <person name="Amann R."/>
            <person name="Jetten M.S.M."/>
            <person name="Mascher T."/>
            <person name="Medema M.H."/>
            <person name="Devos D.P."/>
            <person name="Kaster A.-K."/>
            <person name="Ovreas L."/>
            <person name="Rohde M."/>
            <person name="Galperin M.Y."/>
            <person name="Jogler C."/>
        </authorList>
    </citation>
    <scope>NUCLEOTIDE SEQUENCE [LARGE SCALE GENOMIC DNA]</scope>
    <source>
        <strain evidence="3 4">FC18</strain>
    </source>
</reference>
<name>A0A5B9P6Y3_9BACT</name>
<evidence type="ECO:0000313" key="3">
    <source>
        <dbReference type="EMBL" id="QEG20690.1"/>
    </source>
</evidence>
<keyword evidence="4" id="KW-1185">Reference proteome</keyword>
<dbReference type="Pfam" id="PF07589">
    <property type="entry name" value="PEP-CTERM"/>
    <property type="match status" value="1"/>
</dbReference>
<dbReference type="AlphaFoldDB" id="A0A5B9P6Y3"/>
<dbReference type="NCBIfam" id="TIGR02595">
    <property type="entry name" value="PEP_CTERM"/>
    <property type="match status" value="1"/>
</dbReference>
<evidence type="ECO:0000313" key="4">
    <source>
        <dbReference type="Proteomes" id="UP000322214"/>
    </source>
</evidence>
<dbReference type="EMBL" id="CP042912">
    <property type="protein sequence ID" value="QEG20690.1"/>
    <property type="molecule type" value="Genomic_DNA"/>
</dbReference>
<gene>
    <name evidence="3" type="ORF">MFFC18_05410</name>
</gene>
<dbReference type="RefSeq" id="WP_075084703.1">
    <property type="nucleotide sequence ID" value="NZ_CP042912.1"/>
</dbReference>